<comment type="function">
    <text evidence="2">Catalyzes the hydrolysis of 5-hydroxyisourate (HIU) to 2-oxo-4-hydroxy-4-carboxy-5-ureidoimidazoline (OHCU).</text>
</comment>
<evidence type="ECO:0000256" key="7">
    <source>
        <dbReference type="RuleBase" id="RU361270"/>
    </source>
</evidence>
<dbReference type="EMBL" id="ML991817">
    <property type="protein sequence ID" value="KAF2232294.1"/>
    <property type="molecule type" value="Genomic_DNA"/>
</dbReference>
<dbReference type="InterPro" id="IPR036817">
    <property type="entry name" value="Transthyretin/HIU_hydrolase_sf"/>
</dbReference>
<evidence type="ECO:0000256" key="1">
    <source>
        <dbReference type="ARBA" id="ARBA00001043"/>
    </source>
</evidence>
<dbReference type="PANTHER" id="PTHR10395">
    <property type="entry name" value="URICASE AND TRANSTHYRETIN-RELATED"/>
    <property type="match status" value="1"/>
</dbReference>
<dbReference type="Gene3D" id="2.60.40.180">
    <property type="entry name" value="Transthyretin/hydroxyisourate hydrolase domain"/>
    <property type="match status" value="1"/>
</dbReference>
<dbReference type="Proteomes" id="UP000800092">
    <property type="component" value="Unassembled WGS sequence"/>
</dbReference>
<dbReference type="AlphaFoldDB" id="A0A6A6H2I3"/>
<dbReference type="PANTHER" id="PTHR10395:SF7">
    <property type="entry name" value="5-HYDROXYISOURATE HYDROLASE"/>
    <property type="match status" value="1"/>
</dbReference>
<comment type="subunit">
    <text evidence="4 7">Homotetramer.</text>
</comment>
<feature type="domain" description="Transthyretin/hydroxyisourate hydrolase" evidence="8">
    <location>
        <begin position="10"/>
        <end position="137"/>
    </location>
</feature>
<organism evidence="9 10">
    <name type="scientific">Viridothelium virens</name>
    <name type="common">Speckled blister lichen</name>
    <name type="synonym">Trypethelium virens</name>
    <dbReference type="NCBI Taxonomy" id="1048519"/>
    <lineage>
        <taxon>Eukaryota</taxon>
        <taxon>Fungi</taxon>
        <taxon>Dikarya</taxon>
        <taxon>Ascomycota</taxon>
        <taxon>Pezizomycotina</taxon>
        <taxon>Dothideomycetes</taxon>
        <taxon>Dothideomycetes incertae sedis</taxon>
        <taxon>Trypetheliales</taxon>
        <taxon>Trypetheliaceae</taxon>
        <taxon>Viridothelium</taxon>
    </lineage>
</organism>
<keyword evidence="5 7" id="KW-0659">Purine metabolism</keyword>
<evidence type="ECO:0000259" key="8">
    <source>
        <dbReference type="Pfam" id="PF00576"/>
    </source>
</evidence>
<comment type="catalytic activity">
    <reaction evidence="1 7">
        <text>5-hydroxyisourate + H2O = 5-hydroxy-2-oxo-4-ureido-2,5-dihydro-1H-imidazole-5-carboxylate + H(+)</text>
        <dbReference type="Rhea" id="RHEA:23736"/>
        <dbReference type="ChEBI" id="CHEBI:15377"/>
        <dbReference type="ChEBI" id="CHEBI:15378"/>
        <dbReference type="ChEBI" id="CHEBI:18072"/>
        <dbReference type="ChEBI" id="CHEBI:58639"/>
        <dbReference type="EC" id="3.5.2.17"/>
    </reaction>
</comment>
<gene>
    <name evidence="9" type="ORF">EV356DRAFT_450490</name>
</gene>
<sequence>MAFSSPRAPITCHVLDITTGLPVPNLSVTLSLLSISPSDPSSTHPSALFTAFTNADGRVSTWTSSDADEDALETLFALGRDDGRTLVWSLRFATGEYYGEGSTFWPEVEVKFWTQQGRAHVHVPLLLGPYGYTTYRGS</sequence>
<proteinExistence type="inferred from homology"/>
<evidence type="ECO:0000313" key="9">
    <source>
        <dbReference type="EMBL" id="KAF2232294.1"/>
    </source>
</evidence>
<reference evidence="9" key="1">
    <citation type="journal article" date="2020" name="Stud. Mycol.">
        <title>101 Dothideomycetes genomes: a test case for predicting lifestyles and emergence of pathogens.</title>
        <authorList>
            <person name="Haridas S."/>
            <person name="Albert R."/>
            <person name="Binder M."/>
            <person name="Bloem J."/>
            <person name="Labutti K."/>
            <person name="Salamov A."/>
            <person name="Andreopoulos B."/>
            <person name="Baker S."/>
            <person name="Barry K."/>
            <person name="Bills G."/>
            <person name="Bluhm B."/>
            <person name="Cannon C."/>
            <person name="Castanera R."/>
            <person name="Culley D."/>
            <person name="Daum C."/>
            <person name="Ezra D."/>
            <person name="Gonzalez J."/>
            <person name="Henrissat B."/>
            <person name="Kuo A."/>
            <person name="Liang C."/>
            <person name="Lipzen A."/>
            <person name="Lutzoni F."/>
            <person name="Magnuson J."/>
            <person name="Mondo S."/>
            <person name="Nolan M."/>
            <person name="Ohm R."/>
            <person name="Pangilinan J."/>
            <person name="Park H.-J."/>
            <person name="Ramirez L."/>
            <person name="Alfaro M."/>
            <person name="Sun H."/>
            <person name="Tritt A."/>
            <person name="Yoshinaga Y."/>
            <person name="Zwiers L.-H."/>
            <person name="Turgeon B."/>
            <person name="Goodwin S."/>
            <person name="Spatafora J."/>
            <person name="Crous P."/>
            <person name="Grigoriev I."/>
        </authorList>
    </citation>
    <scope>NUCLEOTIDE SEQUENCE</scope>
    <source>
        <strain evidence="9">Tuck. ex Michener</strain>
    </source>
</reference>
<evidence type="ECO:0000256" key="3">
    <source>
        <dbReference type="ARBA" id="ARBA00009850"/>
    </source>
</evidence>
<dbReference type="InterPro" id="IPR014306">
    <property type="entry name" value="Hydroxyisourate_hydrolase"/>
</dbReference>
<name>A0A6A6H2I3_VIRVR</name>
<keyword evidence="6 7" id="KW-0378">Hydrolase</keyword>
<protein>
    <recommendedName>
        <fullName evidence="7">5-hydroxyisourate hydrolase</fullName>
        <shortName evidence="7">HIU hydrolase</shortName>
        <shortName evidence="7">HIUHase</shortName>
        <ecNumber evidence="7">3.5.2.17</ecNumber>
    </recommendedName>
</protein>
<evidence type="ECO:0000256" key="4">
    <source>
        <dbReference type="ARBA" id="ARBA00011881"/>
    </source>
</evidence>
<dbReference type="NCBIfam" id="TIGR02962">
    <property type="entry name" value="hdxy_isourate"/>
    <property type="match status" value="1"/>
</dbReference>
<dbReference type="GO" id="GO:0033971">
    <property type="term" value="F:hydroxyisourate hydrolase activity"/>
    <property type="evidence" value="ECO:0007669"/>
    <property type="project" value="UniProtKB-EC"/>
</dbReference>
<dbReference type="OrthoDB" id="10265230at2759"/>
<comment type="similarity">
    <text evidence="3 7">Belongs to the transthyretin family. 5-hydroxyisourate hydrolase subfamily.</text>
</comment>
<evidence type="ECO:0000256" key="5">
    <source>
        <dbReference type="ARBA" id="ARBA00022631"/>
    </source>
</evidence>
<dbReference type="InterPro" id="IPR023416">
    <property type="entry name" value="Transthyretin/HIU_hydrolase_d"/>
</dbReference>
<evidence type="ECO:0000256" key="2">
    <source>
        <dbReference type="ARBA" id="ARBA00002704"/>
    </source>
</evidence>
<evidence type="ECO:0000313" key="10">
    <source>
        <dbReference type="Proteomes" id="UP000800092"/>
    </source>
</evidence>
<dbReference type="Pfam" id="PF00576">
    <property type="entry name" value="Transthyretin"/>
    <property type="match status" value="1"/>
</dbReference>
<dbReference type="SUPFAM" id="SSF49472">
    <property type="entry name" value="Transthyretin (synonym: prealbumin)"/>
    <property type="match status" value="1"/>
</dbReference>
<evidence type="ECO:0000256" key="6">
    <source>
        <dbReference type="ARBA" id="ARBA00022801"/>
    </source>
</evidence>
<dbReference type="EC" id="3.5.2.17" evidence="7"/>
<dbReference type="GO" id="GO:0006144">
    <property type="term" value="P:purine nucleobase metabolic process"/>
    <property type="evidence" value="ECO:0007669"/>
    <property type="project" value="UniProtKB-KW"/>
</dbReference>
<accession>A0A6A6H2I3</accession>
<keyword evidence="10" id="KW-1185">Reference proteome</keyword>